<gene>
    <name evidence="4" type="ORF">HRJ34_08160</name>
</gene>
<dbReference type="InterPro" id="IPR011006">
    <property type="entry name" value="CheY-like_superfamily"/>
</dbReference>
<evidence type="ECO:0000256" key="1">
    <source>
        <dbReference type="ARBA" id="ARBA00022553"/>
    </source>
</evidence>
<dbReference type="PROSITE" id="PS50110">
    <property type="entry name" value="RESPONSE_REGULATORY"/>
    <property type="match status" value="1"/>
</dbReference>
<proteinExistence type="predicted"/>
<protein>
    <submittedName>
        <fullName evidence="4">Response regulator</fullName>
    </submittedName>
</protein>
<evidence type="ECO:0000259" key="3">
    <source>
        <dbReference type="PROSITE" id="PS50110"/>
    </source>
</evidence>
<dbReference type="Gene3D" id="3.40.50.2300">
    <property type="match status" value="1"/>
</dbReference>
<dbReference type="RefSeq" id="WP_012050894.1">
    <property type="nucleotide sequence ID" value="NZ_CP059319.1"/>
</dbReference>
<dbReference type="SMART" id="SM00448">
    <property type="entry name" value="REC"/>
    <property type="match status" value="1"/>
</dbReference>
<name>A0A975HGY8_9SPHN</name>
<dbReference type="GO" id="GO:0000160">
    <property type="term" value="P:phosphorelay signal transduction system"/>
    <property type="evidence" value="ECO:0007669"/>
    <property type="project" value="InterPro"/>
</dbReference>
<dbReference type="EMBL" id="CP059319">
    <property type="protein sequence ID" value="QTH23459.1"/>
    <property type="molecule type" value="Genomic_DNA"/>
</dbReference>
<feature type="modified residue" description="4-aspartylphosphate" evidence="2">
    <location>
        <position position="58"/>
    </location>
</feature>
<dbReference type="InterPro" id="IPR001789">
    <property type="entry name" value="Sig_transdc_resp-reg_receiver"/>
</dbReference>
<dbReference type="AlphaFoldDB" id="A0A975HGY8"/>
<evidence type="ECO:0000313" key="4">
    <source>
        <dbReference type="EMBL" id="QTH23459.1"/>
    </source>
</evidence>
<dbReference type="PANTHER" id="PTHR44591">
    <property type="entry name" value="STRESS RESPONSE REGULATOR PROTEIN 1"/>
    <property type="match status" value="1"/>
</dbReference>
<feature type="domain" description="Response regulatory" evidence="3">
    <location>
        <begin position="10"/>
        <end position="120"/>
    </location>
</feature>
<dbReference type="SUPFAM" id="SSF52172">
    <property type="entry name" value="CheY-like"/>
    <property type="match status" value="1"/>
</dbReference>
<sequence length="135" mass="14914">MTADLTPSARILIVEDNVAVARSLEILLTYLGHRCAATASAEEAERLDHQLFDLALVDILLPGASGLALADRIAARRPGIGIILMTGSPAHLHHPVAGFRRVLLKPFRPRELEEAIAHALRQRRRVEERRLAPLR</sequence>
<reference evidence="4" key="1">
    <citation type="submission" date="2020-07" db="EMBL/GenBank/DDBJ databases">
        <authorList>
            <person name="Camacho E."/>
        </authorList>
    </citation>
    <scope>NUCLEOTIDE SEQUENCE</scope>
    <source>
        <strain evidence="4">MPO218</strain>
    </source>
</reference>
<accession>A0A975HGY8</accession>
<dbReference type="InterPro" id="IPR050595">
    <property type="entry name" value="Bact_response_regulator"/>
</dbReference>
<evidence type="ECO:0000313" key="5">
    <source>
        <dbReference type="Proteomes" id="UP000664914"/>
    </source>
</evidence>
<evidence type="ECO:0000256" key="2">
    <source>
        <dbReference type="PROSITE-ProRule" id="PRU00169"/>
    </source>
</evidence>
<dbReference type="CDD" id="cd00156">
    <property type="entry name" value="REC"/>
    <property type="match status" value="1"/>
</dbReference>
<dbReference type="PANTHER" id="PTHR44591:SF3">
    <property type="entry name" value="RESPONSE REGULATORY DOMAIN-CONTAINING PROTEIN"/>
    <property type="match status" value="1"/>
</dbReference>
<dbReference type="Proteomes" id="UP000664914">
    <property type="component" value="Chromosome"/>
</dbReference>
<dbReference type="Pfam" id="PF00072">
    <property type="entry name" value="Response_reg"/>
    <property type="match status" value="1"/>
</dbReference>
<reference evidence="4" key="2">
    <citation type="submission" date="2021-04" db="EMBL/GenBank/DDBJ databases">
        <title>Isolation and genomic analysis of the ibuprofen-degrading bacterium Sphingomonas strain MPO218.</title>
        <authorList>
            <person name="Aulestia M."/>
            <person name="Flores A."/>
            <person name="Mangas E.L."/>
            <person name="Perez-Pulido A.J."/>
            <person name="Santero E."/>
            <person name="Camacho E.M."/>
        </authorList>
    </citation>
    <scope>NUCLEOTIDE SEQUENCE</scope>
    <source>
        <strain evidence="4">MPO218</strain>
    </source>
</reference>
<keyword evidence="1 2" id="KW-0597">Phosphoprotein</keyword>
<organism evidence="4 5">
    <name type="scientific">Rhizorhabdus wittichii</name>
    <dbReference type="NCBI Taxonomy" id="160791"/>
    <lineage>
        <taxon>Bacteria</taxon>
        <taxon>Pseudomonadati</taxon>
        <taxon>Pseudomonadota</taxon>
        <taxon>Alphaproteobacteria</taxon>
        <taxon>Sphingomonadales</taxon>
        <taxon>Sphingomonadaceae</taxon>
        <taxon>Rhizorhabdus</taxon>
    </lineage>
</organism>